<keyword evidence="6" id="KW-0396">Initiation factor</keyword>
<dbReference type="PANTHER" id="PTHR12789:SF0">
    <property type="entry name" value="DENSITY-REGULATED PROTEIN"/>
    <property type="match status" value="1"/>
</dbReference>
<dbReference type="Proteomes" id="UP000233767">
    <property type="component" value="Unassembled WGS sequence"/>
</dbReference>
<dbReference type="CDD" id="cd11567">
    <property type="entry name" value="YciH_like"/>
    <property type="match status" value="1"/>
</dbReference>
<dbReference type="AlphaFoldDB" id="A0A497U2M7"/>
<dbReference type="GO" id="GO:0003743">
    <property type="term" value="F:translation initiation factor activity"/>
    <property type="evidence" value="ECO:0007669"/>
    <property type="project" value="UniProtKB-KW"/>
</dbReference>
<accession>A0A497U2M7</accession>
<dbReference type="Gene3D" id="3.30.780.10">
    <property type="entry name" value="SUI1-like domain"/>
    <property type="match status" value="1"/>
</dbReference>
<keyword evidence="2" id="KW-0810">Translation regulation</keyword>
<proteinExistence type="inferred from homology"/>
<dbReference type="InterPro" id="IPR036877">
    <property type="entry name" value="SUI1_dom_sf"/>
</dbReference>
<gene>
    <name evidence="5" type="ORF">B0G92_2764</name>
    <name evidence="6" type="ORF">CLV50_2774</name>
</gene>
<keyword evidence="3" id="KW-0648">Protein biosynthesis</keyword>
<dbReference type="InterPro" id="IPR050318">
    <property type="entry name" value="DENR/SUI1_TIF"/>
</dbReference>
<dbReference type="Pfam" id="PF01253">
    <property type="entry name" value="SUI1"/>
    <property type="match status" value="1"/>
</dbReference>
<dbReference type="InterPro" id="IPR001950">
    <property type="entry name" value="SUI1"/>
</dbReference>
<reference evidence="5 7" key="1">
    <citation type="submission" date="2017-12" db="EMBL/GenBank/DDBJ databases">
        <title>Genomic Encyclopedia of Type Strains, Phase III (KMG-III): the genomes of soil and plant-associated and newly described type strains.</title>
        <authorList>
            <person name="Whitman W."/>
        </authorList>
    </citation>
    <scope>NUCLEOTIDE SEQUENCE [LARGE SCALE GENOMIC DNA]</scope>
    <source>
        <strain evidence="5 7">IP-10</strain>
    </source>
</reference>
<dbReference type="GO" id="GO:0006417">
    <property type="term" value="P:regulation of translation"/>
    <property type="evidence" value="ECO:0007669"/>
    <property type="project" value="UniProtKB-KW"/>
</dbReference>
<evidence type="ECO:0000313" key="5">
    <source>
        <dbReference type="EMBL" id="PKW20614.1"/>
    </source>
</evidence>
<evidence type="ECO:0000313" key="7">
    <source>
        <dbReference type="Proteomes" id="UP000233767"/>
    </source>
</evidence>
<evidence type="ECO:0000256" key="2">
    <source>
        <dbReference type="ARBA" id="ARBA00022845"/>
    </source>
</evidence>
<dbReference type="PROSITE" id="PS50296">
    <property type="entry name" value="SUI1"/>
    <property type="match status" value="1"/>
</dbReference>
<comment type="similarity">
    <text evidence="1">Belongs to the SUI1 family.</text>
</comment>
<comment type="caution">
    <text evidence="6">The sequence shown here is derived from an EMBL/GenBank/DDBJ whole genome shotgun (WGS) entry which is preliminary data.</text>
</comment>
<sequence length="138" mass="16158">MRRAYEIIKNKIREYQRHPPYPRSINTVMDLHDQLKKLFPDHQPSEEIEETESEPKELWVQTEPMICKFEKRKGKPTTIIEGYTGSDDDFKILAKELKTKLSVGGTFKDDSIIIQGDYRDKIMTILKEKGFKVKRVGG</sequence>
<reference evidence="6 8" key="2">
    <citation type="submission" date="2018-10" db="EMBL/GenBank/DDBJ databases">
        <title>Genomic Encyclopedia of Archaeal and Bacterial Type Strains, Phase II (KMG-II): from individual species to whole genera.</title>
        <authorList>
            <person name="Goeker M."/>
        </authorList>
    </citation>
    <scope>NUCLEOTIDE SEQUENCE [LARGE SCALE GENOMIC DNA]</scope>
    <source>
        <strain evidence="6 8">DSM 21886</strain>
    </source>
</reference>
<evidence type="ECO:0000256" key="1">
    <source>
        <dbReference type="ARBA" id="ARBA00005422"/>
    </source>
</evidence>
<dbReference type="Proteomes" id="UP000275027">
    <property type="component" value="Unassembled WGS sequence"/>
</dbReference>
<evidence type="ECO:0000313" key="6">
    <source>
        <dbReference type="EMBL" id="RLJ24057.1"/>
    </source>
</evidence>
<evidence type="ECO:0000313" key="8">
    <source>
        <dbReference type="Proteomes" id="UP000275027"/>
    </source>
</evidence>
<name>A0A497U2M7_9FLAO</name>
<feature type="domain" description="SUI1" evidence="4">
    <location>
        <begin position="64"/>
        <end position="130"/>
    </location>
</feature>
<protein>
    <submittedName>
        <fullName evidence="5 6">Translation initiation factor 1</fullName>
    </submittedName>
</protein>
<evidence type="ECO:0000256" key="3">
    <source>
        <dbReference type="ARBA" id="ARBA00022917"/>
    </source>
</evidence>
<dbReference type="EMBL" id="RCCB01000013">
    <property type="protein sequence ID" value="RLJ24057.1"/>
    <property type="molecule type" value="Genomic_DNA"/>
</dbReference>
<dbReference type="SUPFAM" id="SSF55159">
    <property type="entry name" value="eIF1-like"/>
    <property type="match status" value="1"/>
</dbReference>
<dbReference type="EMBL" id="PJND01000009">
    <property type="protein sequence ID" value="PKW20614.1"/>
    <property type="molecule type" value="Genomic_DNA"/>
</dbReference>
<dbReference type="GO" id="GO:0001731">
    <property type="term" value="P:formation of translation preinitiation complex"/>
    <property type="evidence" value="ECO:0007669"/>
    <property type="project" value="TreeGrafter"/>
</dbReference>
<dbReference type="InterPro" id="IPR005872">
    <property type="entry name" value="SUI1_arc_bac"/>
</dbReference>
<dbReference type="GO" id="GO:0002188">
    <property type="term" value="P:translation reinitiation"/>
    <property type="evidence" value="ECO:0007669"/>
    <property type="project" value="TreeGrafter"/>
</dbReference>
<organism evidence="6 8">
    <name type="scientific">Flavobacterium lindanitolerans</name>
    <dbReference type="NCBI Taxonomy" id="428988"/>
    <lineage>
        <taxon>Bacteria</taxon>
        <taxon>Pseudomonadati</taxon>
        <taxon>Bacteroidota</taxon>
        <taxon>Flavobacteriia</taxon>
        <taxon>Flavobacteriales</taxon>
        <taxon>Flavobacteriaceae</taxon>
        <taxon>Flavobacterium</taxon>
    </lineage>
</organism>
<dbReference type="PANTHER" id="PTHR12789">
    <property type="entry name" value="DENSITY-REGULATED PROTEIN HOMOLOG"/>
    <property type="match status" value="1"/>
</dbReference>
<keyword evidence="7" id="KW-1185">Reference proteome</keyword>
<dbReference type="GO" id="GO:0003729">
    <property type="term" value="F:mRNA binding"/>
    <property type="evidence" value="ECO:0007669"/>
    <property type="project" value="TreeGrafter"/>
</dbReference>
<evidence type="ECO:0000259" key="4">
    <source>
        <dbReference type="PROSITE" id="PS50296"/>
    </source>
</evidence>